<feature type="domain" description="DUF7102" evidence="2">
    <location>
        <begin position="659"/>
        <end position="814"/>
    </location>
</feature>
<protein>
    <submittedName>
        <fullName evidence="4">Uncharacterized protein</fullName>
    </submittedName>
</protein>
<feature type="region of interest" description="Disordered" evidence="1">
    <location>
        <begin position="593"/>
        <end position="646"/>
    </location>
</feature>
<evidence type="ECO:0000313" key="5">
    <source>
        <dbReference type="Proteomes" id="UP000799444"/>
    </source>
</evidence>
<feature type="compositionally biased region" description="Basic residues" evidence="1">
    <location>
        <begin position="518"/>
        <end position="530"/>
    </location>
</feature>
<feature type="compositionally biased region" description="Polar residues" evidence="1">
    <location>
        <begin position="531"/>
        <end position="547"/>
    </location>
</feature>
<gene>
    <name evidence="4" type="ORF">EJ04DRAFT_601906</name>
</gene>
<evidence type="ECO:0000259" key="3">
    <source>
        <dbReference type="Pfam" id="PF23395"/>
    </source>
</evidence>
<organism evidence="4 5">
    <name type="scientific">Polyplosphaeria fusca</name>
    <dbReference type="NCBI Taxonomy" id="682080"/>
    <lineage>
        <taxon>Eukaryota</taxon>
        <taxon>Fungi</taxon>
        <taxon>Dikarya</taxon>
        <taxon>Ascomycota</taxon>
        <taxon>Pezizomycotina</taxon>
        <taxon>Dothideomycetes</taxon>
        <taxon>Pleosporomycetidae</taxon>
        <taxon>Pleosporales</taxon>
        <taxon>Tetraplosphaeriaceae</taxon>
        <taxon>Polyplosphaeria</taxon>
    </lineage>
</organism>
<dbReference type="Pfam" id="PF23395">
    <property type="entry name" value="SAM_6"/>
    <property type="match status" value="1"/>
</dbReference>
<dbReference type="OrthoDB" id="3647246at2759"/>
<dbReference type="InterPro" id="IPR057559">
    <property type="entry name" value="SAM_6"/>
</dbReference>
<reference evidence="4" key="1">
    <citation type="journal article" date="2020" name="Stud. Mycol.">
        <title>101 Dothideomycetes genomes: a test case for predicting lifestyles and emergence of pathogens.</title>
        <authorList>
            <person name="Haridas S."/>
            <person name="Albert R."/>
            <person name="Binder M."/>
            <person name="Bloem J."/>
            <person name="Labutti K."/>
            <person name="Salamov A."/>
            <person name="Andreopoulos B."/>
            <person name="Baker S."/>
            <person name="Barry K."/>
            <person name="Bills G."/>
            <person name="Bluhm B."/>
            <person name="Cannon C."/>
            <person name="Castanera R."/>
            <person name="Culley D."/>
            <person name="Daum C."/>
            <person name="Ezra D."/>
            <person name="Gonzalez J."/>
            <person name="Henrissat B."/>
            <person name="Kuo A."/>
            <person name="Liang C."/>
            <person name="Lipzen A."/>
            <person name="Lutzoni F."/>
            <person name="Magnuson J."/>
            <person name="Mondo S."/>
            <person name="Nolan M."/>
            <person name="Ohm R."/>
            <person name="Pangilinan J."/>
            <person name="Park H.-J."/>
            <person name="Ramirez L."/>
            <person name="Alfaro M."/>
            <person name="Sun H."/>
            <person name="Tritt A."/>
            <person name="Yoshinaga Y."/>
            <person name="Zwiers L.-H."/>
            <person name="Turgeon B."/>
            <person name="Goodwin S."/>
            <person name="Spatafora J."/>
            <person name="Crous P."/>
            <person name="Grigoriev I."/>
        </authorList>
    </citation>
    <scope>NUCLEOTIDE SEQUENCE</scope>
    <source>
        <strain evidence="4">CBS 125425</strain>
    </source>
</reference>
<evidence type="ECO:0000259" key="2">
    <source>
        <dbReference type="Pfam" id="PF23394"/>
    </source>
</evidence>
<dbReference type="InterPro" id="IPR055528">
    <property type="entry name" value="DUF7102"/>
</dbReference>
<comment type="caution">
    <text evidence="4">The sequence shown here is derived from an EMBL/GenBank/DDBJ whole genome shotgun (WGS) entry which is preliminary data.</text>
</comment>
<name>A0A9P4R1W5_9PLEO</name>
<dbReference type="EMBL" id="ML996141">
    <property type="protein sequence ID" value="KAF2734976.1"/>
    <property type="molecule type" value="Genomic_DNA"/>
</dbReference>
<sequence>MELQFGEEEPSVVEYLRFHGLTSDYLQEPFPLRDCNPPTNSMFEADLNELADCLYSCQVLPSTKERLTVCKEAAFLLKSVDDFQQELGSVWSTVKGWKRRQEIGMELPILQTDHELDVLHFGTLTQPDFRDLKVPLESLDTEKGEGLEWPTAYHVFSMTLDQQAKSEKIAVGVDSLHFLQNAIKNTSPPPEWESTILHSLEYRKVYLLSETSNSAAMEAKALENLIMATDTIKMRAEGSDNSDLMLFDSEYFTIDGNLGELQRTPTIAKRRLEDLKIEGPLTPEMFSQSPIKKLKSVSFRDMVTEYNPDLPSSREGGKDLLSGSDSCSGFFNQIAPMVEEANRKIGNEKLSAVDATKRAIVPDVDFTPSVAPWDEFTNNRTTRSSIATSALDAQRVFMKKMKREYLKTASSWSGISRLELDLQWSPFPRQMATVTVTETLQDGGDVLDNLLGETTVDEVATSSTGLWKREGLRMLDEDDQTEEELEVGDFEESNDLNALALKKKLEMEEEEADSNISRQRHNGKPSKRHLSSSAHLDSRLPTRSINKSPDRTKSAQPLMNPSGDDDKSLMFGGVFSATSALHRFMAIHGRSVERNEEASQKAGPSTAPSAFQIATGAPGDTSTNKSRFIAPGNSDSSDLPPPPLPELPALPESLPPCCCIISSTLLLQRSMTRQIEGMYPDAILRERDFGQPLSPCQEADLLLSPSTGLILATLQQIKQRALPGQADRNPVKERILKLQLRYERLVVLVSQNLPKEDEEAGLGRPADARDTEALMDLTALGNRLDAEVLIKYVQGGENALARTIVQEMSKWALPHGSKDIGDIKLLQDETFWEMFLRRAGLNPFAAQAVLAALKNPVVLRMGEGDDGEAQESAVEVFGLTALLLMDKEERVQEFQALLGGSRILGRVSNMLDGMWPSAAHGFVMPQ</sequence>
<feature type="region of interest" description="Disordered" evidence="1">
    <location>
        <begin position="510"/>
        <end position="567"/>
    </location>
</feature>
<keyword evidence="5" id="KW-1185">Reference proteome</keyword>
<dbReference type="Pfam" id="PF23394">
    <property type="entry name" value="DUF7102"/>
    <property type="match status" value="1"/>
</dbReference>
<dbReference type="Proteomes" id="UP000799444">
    <property type="component" value="Unassembled WGS sequence"/>
</dbReference>
<evidence type="ECO:0000313" key="4">
    <source>
        <dbReference type="EMBL" id="KAF2734976.1"/>
    </source>
</evidence>
<feature type="domain" description="SAM-like" evidence="3">
    <location>
        <begin position="826"/>
        <end position="911"/>
    </location>
</feature>
<proteinExistence type="predicted"/>
<dbReference type="AlphaFoldDB" id="A0A9P4R1W5"/>
<evidence type="ECO:0000256" key="1">
    <source>
        <dbReference type="SAM" id="MobiDB-lite"/>
    </source>
</evidence>
<accession>A0A9P4R1W5</accession>